<protein>
    <recommendedName>
        <fullName evidence="3">TPR domain protein</fullName>
    </recommendedName>
</protein>
<dbReference type="InterPro" id="IPR011990">
    <property type="entry name" value="TPR-like_helical_dom_sf"/>
</dbReference>
<keyword evidence="2" id="KW-1185">Reference proteome</keyword>
<evidence type="ECO:0000313" key="1">
    <source>
        <dbReference type="EMBL" id="KAL1639592.1"/>
    </source>
</evidence>
<dbReference type="Gene3D" id="1.25.40.10">
    <property type="entry name" value="Tetratricopeptide repeat domain"/>
    <property type="match status" value="1"/>
</dbReference>
<dbReference type="PANTHER" id="PTHR45588">
    <property type="entry name" value="TPR DOMAIN-CONTAINING PROTEIN"/>
    <property type="match status" value="1"/>
</dbReference>
<evidence type="ECO:0000313" key="2">
    <source>
        <dbReference type="Proteomes" id="UP001521184"/>
    </source>
</evidence>
<gene>
    <name evidence="1" type="ORF">SLS58_007792</name>
</gene>
<evidence type="ECO:0008006" key="3">
    <source>
        <dbReference type="Google" id="ProtNLM"/>
    </source>
</evidence>
<dbReference type="SUPFAM" id="SSF48452">
    <property type="entry name" value="TPR-like"/>
    <property type="match status" value="2"/>
</dbReference>
<accession>A0ABR3TJ65</accession>
<dbReference type="PANTHER" id="PTHR45588:SF1">
    <property type="entry name" value="WW DOMAIN-CONTAINING PROTEIN"/>
    <property type="match status" value="1"/>
</dbReference>
<comment type="caution">
    <text evidence="1">The sequence shown here is derived from an EMBL/GenBank/DDBJ whole genome shotgun (WGS) entry which is preliminary data.</text>
</comment>
<reference evidence="1 2" key="1">
    <citation type="journal article" date="2023" name="Plant Dis.">
        <title>First Report of Diplodia intermedia Causing Canker and Dieback Diseases on Apple Trees in Canada.</title>
        <authorList>
            <person name="Ellouze W."/>
            <person name="Ilyukhin E."/>
            <person name="Sulman M."/>
            <person name="Ali S."/>
        </authorList>
    </citation>
    <scope>NUCLEOTIDE SEQUENCE [LARGE SCALE GENOMIC DNA]</scope>
    <source>
        <strain evidence="1 2">M45-28</strain>
    </source>
</reference>
<dbReference type="EMBL" id="JAKEKT020000061">
    <property type="protein sequence ID" value="KAL1639592.1"/>
    <property type="molecule type" value="Genomic_DNA"/>
</dbReference>
<name>A0ABR3TJ65_9PEZI</name>
<dbReference type="Proteomes" id="UP001521184">
    <property type="component" value="Unassembled WGS sequence"/>
</dbReference>
<proteinExistence type="predicted"/>
<organism evidence="1 2">
    <name type="scientific">Diplodia intermedia</name>
    <dbReference type="NCBI Taxonomy" id="856260"/>
    <lineage>
        <taxon>Eukaryota</taxon>
        <taxon>Fungi</taxon>
        <taxon>Dikarya</taxon>
        <taxon>Ascomycota</taxon>
        <taxon>Pezizomycotina</taxon>
        <taxon>Dothideomycetes</taxon>
        <taxon>Dothideomycetes incertae sedis</taxon>
        <taxon>Botryosphaeriales</taxon>
        <taxon>Botryosphaeriaceae</taxon>
        <taxon>Diplodia</taxon>
    </lineage>
</organism>
<sequence length="574" mass="64461">MSGYEVNATRSDPTGYPYDLGLFSRPISSKNNEAQVWFDRGLNWAYAFNHEEACVCFEQAIAHDPICAMGYWGLAYSSGPNYNKAWGTFDEKDLKAAWHKCHHLSKQANKELSTATAVEKALVGALQHRFLPDQAPEDLAAPNMAYADAMKKVHGQFGDDLEVVAMYADALMALAPKRLFESATGKPILTSPVLEVKAVLERGMKLPGGMAHPGILHLYIHLMEMSATPEVALIPADHLRDIVPEGGHMLHMPSHIDVLVGEYRRAVDSNMKATIADDKFFAHRGAENFYSLYRLHNYHSLIYAAMLAGQSKVALEATSRMEATITEDLLRIESPPMANWMEFFKAVRVHVLIRFGMWEELKELSIPQDLDRDLYCVTIATTHYGRGIAWAATGNVEKADKERILFRAAAKRVPPTRVQFPNKIVDVLKVAAAMLDGEIEYRRSNYAVAFEKLREAIVHEDSLHYTEPWGWMVPTRHAYAALSLERGRVEDATRAYAEDLGLEETLTRAHQHPNNIWALHGYHECLVRLGRTAEARIISKQLTLAAAVADIPVQSSCFCRLEIQKPKECCVWNS</sequence>